<dbReference type="RefSeq" id="WP_346756815.1">
    <property type="nucleotide sequence ID" value="NZ_JAUJEB010000001.1"/>
</dbReference>
<evidence type="ECO:0000259" key="4">
    <source>
        <dbReference type="SMART" id="SM00429"/>
    </source>
</evidence>
<dbReference type="SUPFAM" id="SSF101898">
    <property type="entry name" value="NHL repeat"/>
    <property type="match status" value="1"/>
</dbReference>
<comment type="caution">
    <text evidence="5">The sequence shown here is derived from an EMBL/GenBank/DDBJ whole genome shotgun (WGS) entry which is preliminary data.</text>
</comment>
<dbReference type="PANTHER" id="PTHR13833:SF71">
    <property type="entry name" value="NHL DOMAIN-CONTAINING PROTEIN"/>
    <property type="match status" value="1"/>
</dbReference>
<dbReference type="EMBL" id="JAUJEB010000001">
    <property type="protein sequence ID" value="MDN5211482.1"/>
    <property type="molecule type" value="Genomic_DNA"/>
</dbReference>
<dbReference type="SMART" id="SM00429">
    <property type="entry name" value="IPT"/>
    <property type="match status" value="1"/>
</dbReference>
<dbReference type="Gene3D" id="2.60.40.10">
    <property type="entry name" value="Immunoglobulins"/>
    <property type="match status" value="1"/>
</dbReference>
<feature type="domain" description="IPT/TIG" evidence="4">
    <location>
        <begin position="42"/>
        <end position="122"/>
    </location>
</feature>
<organism evidence="5 6">
    <name type="scientific">Agaribacillus aureus</name>
    <dbReference type="NCBI Taxonomy" id="3051825"/>
    <lineage>
        <taxon>Bacteria</taxon>
        <taxon>Pseudomonadati</taxon>
        <taxon>Bacteroidota</taxon>
        <taxon>Cytophagia</taxon>
        <taxon>Cytophagales</taxon>
        <taxon>Splendidivirgaceae</taxon>
        <taxon>Agaribacillus</taxon>
    </lineage>
</organism>
<dbReference type="Gene3D" id="2.120.10.30">
    <property type="entry name" value="TolB, C-terminal domain"/>
    <property type="match status" value="3"/>
</dbReference>
<dbReference type="PROSITE" id="PS51125">
    <property type="entry name" value="NHL"/>
    <property type="match status" value="1"/>
</dbReference>
<evidence type="ECO:0000256" key="2">
    <source>
        <dbReference type="PROSITE-ProRule" id="PRU00504"/>
    </source>
</evidence>
<dbReference type="CDD" id="cd00102">
    <property type="entry name" value="IPT"/>
    <property type="match status" value="1"/>
</dbReference>
<protein>
    <submittedName>
        <fullName evidence="5">IPT/TIG domain-containing protein</fullName>
    </submittedName>
</protein>
<feature type="signal peptide" evidence="3">
    <location>
        <begin position="1"/>
        <end position="22"/>
    </location>
</feature>
<dbReference type="InterPro" id="IPR002909">
    <property type="entry name" value="IPT_dom"/>
</dbReference>
<dbReference type="PROSITE" id="PS51257">
    <property type="entry name" value="PROKAR_LIPOPROTEIN"/>
    <property type="match status" value="1"/>
</dbReference>
<name>A0ABT8L186_9BACT</name>
<evidence type="ECO:0000313" key="6">
    <source>
        <dbReference type="Proteomes" id="UP001172083"/>
    </source>
</evidence>
<feature type="repeat" description="NHL" evidence="2">
    <location>
        <begin position="143"/>
        <end position="178"/>
    </location>
</feature>
<keyword evidence="6" id="KW-1185">Reference proteome</keyword>
<keyword evidence="1" id="KW-0677">Repeat</keyword>
<sequence>MKIFFKYNFYFVLALIVLGACKSDDSGDPAPTPADDDPIEVELAINAIDPTSGPYDATLSIKGSKFSKEVSGNTVFINDVEASVISASDTLLEVTVPKGAGSGKVKVKVGDEEVTGPDFEYVLTPVMSIFAGDGTPGNNNGEGEDAQFNGPQQLALDSDGNLFVADTKNHVIRKITPDGTVTDFAGKSGDSGHVDNFALAAKFKSPSGLAFDAAGDLFVADRNNHVIRKINIGGATAVTTVSGDAGNSGYAVEGEGVLVLYHQPNRLLFDNDGNLLVSEIGGDRIRKIDINQPVDNEIFVAGSKDSEAGFGNGKSVNALFKDPYEMLRVGDQLLIADKENQCIRDIDMADENFKVGTFAGSPQEVDYADGTGTAAKFWDPTSIAYDPISEHIFIGDWGNRRIRRTTIDGEVTTIVGNGTKGVQAGVGDDIQFNALTSMVYDEQTEVLYISDSNEHYILKVIFE</sequence>
<accession>A0ABT8L186</accession>
<dbReference type="Pfam" id="PF01436">
    <property type="entry name" value="NHL"/>
    <property type="match status" value="2"/>
</dbReference>
<evidence type="ECO:0000313" key="5">
    <source>
        <dbReference type="EMBL" id="MDN5211482.1"/>
    </source>
</evidence>
<dbReference type="Proteomes" id="UP001172083">
    <property type="component" value="Unassembled WGS sequence"/>
</dbReference>
<dbReference type="PANTHER" id="PTHR13833">
    <property type="match status" value="1"/>
</dbReference>
<dbReference type="Pfam" id="PF01833">
    <property type="entry name" value="TIG"/>
    <property type="match status" value="1"/>
</dbReference>
<evidence type="ECO:0000256" key="1">
    <source>
        <dbReference type="ARBA" id="ARBA00022737"/>
    </source>
</evidence>
<dbReference type="InterPro" id="IPR013783">
    <property type="entry name" value="Ig-like_fold"/>
</dbReference>
<dbReference type="InterPro" id="IPR014756">
    <property type="entry name" value="Ig_E-set"/>
</dbReference>
<dbReference type="SUPFAM" id="SSF81296">
    <property type="entry name" value="E set domains"/>
    <property type="match status" value="1"/>
</dbReference>
<keyword evidence="3" id="KW-0732">Signal</keyword>
<feature type="chain" id="PRO_5046863609" evidence="3">
    <location>
        <begin position="23"/>
        <end position="463"/>
    </location>
</feature>
<proteinExistence type="predicted"/>
<dbReference type="InterPro" id="IPR011042">
    <property type="entry name" value="6-blade_b-propeller_TolB-like"/>
</dbReference>
<reference evidence="5" key="1">
    <citation type="submission" date="2023-06" db="EMBL/GenBank/DDBJ databases">
        <title>Genomic of Agaribacillus aureum.</title>
        <authorList>
            <person name="Wang G."/>
        </authorList>
    </citation>
    <scope>NUCLEOTIDE SEQUENCE</scope>
    <source>
        <strain evidence="5">BMA12</strain>
    </source>
</reference>
<evidence type="ECO:0000256" key="3">
    <source>
        <dbReference type="SAM" id="SignalP"/>
    </source>
</evidence>
<dbReference type="InterPro" id="IPR001258">
    <property type="entry name" value="NHL_repeat"/>
</dbReference>
<gene>
    <name evidence="5" type="ORF">QQ020_05450</name>
</gene>